<reference evidence="3 4" key="1">
    <citation type="submission" date="2019-10" db="EMBL/GenBank/DDBJ databases">
        <title>Genome Sequencing and assembly of Lactobacillus fermentum I2, a lactic acid bacteria.</title>
        <authorList>
            <person name="Lopes L.S."/>
            <person name="Persinoti G.F."/>
            <person name="Riano-Pachon D.M."/>
            <person name="Labate C.A."/>
        </authorList>
    </citation>
    <scope>NUCLEOTIDE SEQUENCE [LARGE SCALE GENOMIC DNA]</scope>
    <source>
        <strain evidence="3 4">I2</strain>
    </source>
</reference>
<organism evidence="3 4">
    <name type="scientific">Limosilactobacillus fermentum</name>
    <name type="common">Lactobacillus fermentum</name>
    <dbReference type="NCBI Taxonomy" id="1613"/>
    <lineage>
        <taxon>Bacteria</taxon>
        <taxon>Bacillati</taxon>
        <taxon>Bacillota</taxon>
        <taxon>Bacilli</taxon>
        <taxon>Lactobacillales</taxon>
        <taxon>Lactobacillaceae</taxon>
        <taxon>Limosilactobacillus</taxon>
    </lineage>
</organism>
<feature type="transmembrane region" description="Helical" evidence="1">
    <location>
        <begin position="334"/>
        <end position="355"/>
    </location>
</feature>
<dbReference type="RefSeq" id="WP_152728442.1">
    <property type="nucleotide sequence ID" value="NZ_WHJL01000018.1"/>
</dbReference>
<dbReference type="EMBL" id="WHJL01000018">
    <property type="protein sequence ID" value="MPQ34989.1"/>
    <property type="molecule type" value="Genomic_DNA"/>
</dbReference>
<feature type="transmembrane region" description="Helical" evidence="1">
    <location>
        <begin position="294"/>
        <end position="314"/>
    </location>
</feature>
<evidence type="ECO:0000313" key="4">
    <source>
        <dbReference type="Proteomes" id="UP000466799"/>
    </source>
</evidence>
<feature type="domain" description="Acyltransferase 3" evidence="2">
    <location>
        <begin position="13"/>
        <end position="352"/>
    </location>
</feature>
<evidence type="ECO:0000259" key="2">
    <source>
        <dbReference type="Pfam" id="PF01757"/>
    </source>
</evidence>
<keyword evidence="1" id="KW-0472">Membrane</keyword>
<dbReference type="GO" id="GO:0016747">
    <property type="term" value="F:acyltransferase activity, transferring groups other than amino-acyl groups"/>
    <property type="evidence" value="ECO:0007669"/>
    <property type="project" value="InterPro"/>
</dbReference>
<sequence>MEGRMSVVSKRILWIDIVRAVGMLFIIWGHSLKAWQSYQAAFFLTVNVPIFFALSGYLYHSQKVTKQIYKLVFNLLLPYFFAAFVIIFVSFVSNHVPHGATIMSIGSDKDTFKAFIFGMGGTAPLIGTKIIMPQIGAIWFLVALFWDSIVFNVMMKKLDQRTGGFWLGGLITICMALFGLWLTPFHSGIHVNGELPWSLNAAMIGLFFMWFGQLMKRIPQIWESKRLGWLLVLVSTAVYLLVCYHDRGYHFGMATAVANSWTITMIGSLSGCVVMMLSAYWFEQQLKGTKWQRGLVSIAHYGQASLVVLCFHIMELSLINPGIFISSWTHFPPAIDTFTIVLYRIAVSLIAIWIVNHSLFLSKIFVNRQNPFKFQERIRFKND</sequence>
<keyword evidence="1" id="KW-1133">Transmembrane helix</keyword>
<dbReference type="InterPro" id="IPR002656">
    <property type="entry name" value="Acyl_transf_3_dom"/>
</dbReference>
<keyword evidence="3" id="KW-0808">Transferase</keyword>
<dbReference type="AlphaFoldDB" id="A0A843QYI8"/>
<dbReference type="Pfam" id="PF01757">
    <property type="entry name" value="Acyl_transf_3"/>
    <property type="match status" value="1"/>
</dbReference>
<feature type="transmembrane region" description="Helical" evidence="1">
    <location>
        <begin position="165"/>
        <end position="183"/>
    </location>
</feature>
<protein>
    <submittedName>
        <fullName evidence="3">Acyltransferase family protein</fullName>
    </submittedName>
</protein>
<proteinExistence type="predicted"/>
<feature type="transmembrane region" description="Helical" evidence="1">
    <location>
        <begin position="130"/>
        <end position="153"/>
    </location>
</feature>
<evidence type="ECO:0000256" key="1">
    <source>
        <dbReference type="SAM" id="Phobius"/>
    </source>
</evidence>
<feature type="transmembrane region" description="Helical" evidence="1">
    <location>
        <begin position="38"/>
        <end position="59"/>
    </location>
</feature>
<feature type="transmembrane region" description="Helical" evidence="1">
    <location>
        <begin position="227"/>
        <end position="242"/>
    </location>
</feature>
<feature type="transmembrane region" description="Helical" evidence="1">
    <location>
        <begin position="195"/>
        <end position="215"/>
    </location>
</feature>
<gene>
    <name evidence="3" type="ORF">GC247_03505</name>
</gene>
<comment type="caution">
    <text evidence="3">The sequence shown here is derived from an EMBL/GenBank/DDBJ whole genome shotgun (WGS) entry which is preliminary data.</text>
</comment>
<keyword evidence="3" id="KW-0012">Acyltransferase</keyword>
<feature type="transmembrane region" description="Helical" evidence="1">
    <location>
        <begin position="12"/>
        <end position="32"/>
    </location>
</feature>
<name>A0A843QYI8_LIMFE</name>
<accession>A0A843QYI8</accession>
<keyword evidence="1" id="KW-0812">Transmembrane</keyword>
<evidence type="ECO:0000313" key="3">
    <source>
        <dbReference type="EMBL" id="MPQ34989.1"/>
    </source>
</evidence>
<feature type="transmembrane region" description="Helical" evidence="1">
    <location>
        <begin position="262"/>
        <end position="282"/>
    </location>
</feature>
<feature type="transmembrane region" description="Helical" evidence="1">
    <location>
        <begin position="71"/>
        <end position="93"/>
    </location>
</feature>
<dbReference type="Proteomes" id="UP000466799">
    <property type="component" value="Unassembled WGS sequence"/>
</dbReference>